<comment type="caution">
    <text evidence="1">The sequence shown here is derived from an EMBL/GenBank/DDBJ whole genome shotgun (WGS) entry which is preliminary data.</text>
</comment>
<gene>
    <name evidence="1" type="ORF">CECT5772_09712</name>
</gene>
<evidence type="ECO:0000313" key="1">
    <source>
        <dbReference type="EMBL" id="KED03542.1"/>
    </source>
</evidence>
<dbReference type="EMBL" id="AWEX01000105">
    <property type="protein sequence ID" value="KED03542.1"/>
    <property type="molecule type" value="Genomic_DNA"/>
</dbReference>
<evidence type="ECO:0000313" key="2">
    <source>
        <dbReference type="Proteomes" id="UP000028704"/>
    </source>
</evidence>
<name>A0A922NS64_9STRE</name>
<dbReference type="AlphaFoldDB" id="A0A922NS64"/>
<dbReference type="Proteomes" id="UP000028704">
    <property type="component" value="Unassembled WGS sequence"/>
</dbReference>
<accession>A0A922NS64</accession>
<sequence length="37" mass="4169">MSRSLFYWPKLSIDTISSRGLSQVFCPAEPLSTSLYS</sequence>
<organism evidence="1 2">
    <name type="scientific">Streptococcus equi subsp. ruminatorum CECT 5772</name>
    <dbReference type="NCBI Taxonomy" id="1051981"/>
    <lineage>
        <taxon>Bacteria</taxon>
        <taxon>Bacillati</taxon>
        <taxon>Bacillota</taxon>
        <taxon>Bacilli</taxon>
        <taxon>Lactobacillales</taxon>
        <taxon>Streptococcaceae</taxon>
        <taxon>Streptococcus</taxon>
    </lineage>
</organism>
<reference evidence="1 2" key="1">
    <citation type="journal article" date="2014" name="Int. J. Syst. Evol. Microbiol.">
        <title>Phylogenomics and the dynamic genome evolution of the genus Streptococcus.</title>
        <authorList>
            <consortium name="The Broad Institute Genome Sequencing Platform"/>
            <person name="Richards V.P."/>
            <person name="Palmer S.R."/>
            <person name="Pavinski Bitar P.D."/>
            <person name="Qin X."/>
            <person name="Weinstock G.M."/>
            <person name="Highlander S.K."/>
            <person name="Town C.D."/>
            <person name="Burne R.A."/>
            <person name="Stanhope M.J."/>
        </authorList>
    </citation>
    <scope>NUCLEOTIDE SEQUENCE [LARGE SCALE GENOMIC DNA]</scope>
    <source>
        <strain evidence="1 2">CECT 5772</strain>
    </source>
</reference>
<proteinExistence type="predicted"/>
<protein>
    <submittedName>
        <fullName evidence="1">Uncharacterized protein</fullName>
    </submittedName>
</protein>